<dbReference type="InterPro" id="IPR005702">
    <property type="entry name" value="Wzc-like_C"/>
</dbReference>
<dbReference type="EMBL" id="JAHXZN010000010">
    <property type="protein sequence ID" value="MBW6532788.1"/>
    <property type="molecule type" value="Genomic_DNA"/>
</dbReference>
<proteinExistence type="predicted"/>
<dbReference type="InterPro" id="IPR027417">
    <property type="entry name" value="P-loop_NTPase"/>
</dbReference>
<keyword evidence="2" id="KW-1003">Cell membrane</keyword>
<keyword evidence="12" id="KW-1185">Reference proteome</keyword>
<accession>A0ABS7BT47</accession>
<dbReference type="PANTHER" id="PTHR32309:SF13">
    <property type="entry name" value="FERRIC ENTEROBACTIN TRANSPORT PROTEIN FEPE"/>
    <property type="match status" value="1"/>
</dbReference>
<evidence type="ECO:0000259" key="10">
    <source>
        <dbReference type="Pfam" id="PF02706"/>
    </source>
</evidence>
<keyword evidence="5" id="KW-0067">ATP-binding</keyword>
<evidence type="ECO:0000256" key="7">
    <source>
        <dbReference type="ARBA" id="ARBA00023136"/>
    </source>
</evidence>
<keyword evidence="7 9" id="KW-0472">Membrane</keyword>
<keyword evidence="3 9" id="KW-0812">Transmembrane</keyword>
<dbReference type="InterPro" id="IPR050445">
    <property type="entry name" value="Bact_polysacc_biosynth/exp"/>
</dbReference>
<feature type="transmembrane region" description="Helical" evidence="9">
    <location>
        <begin position="69"/>
        <end position="88"/>
    </location>
</feature>
<dbReference type="Proteomes" id="UP000759103">
    <property type="component" value="Unassembled WGS sequence"/>
</dbReference>
<comment type="caution">
    <text evidence="11">The sequence shown here is derived from an EMBL/GenBank/DDBJ whole genome shotgun (WGS) entry which is preliminary data.</text>
</comment>
<dbReference type="Pfam" id="PF02706">
    <property type="entry name" value="Wzz"/>
    <property type="match status" value="1"/>
</dbReference>
<evidence type="ECO:0000256" key="9">
    <source>
        <dbReference type="SAM" id="Phobius"/>
    </source>
</evidence>
<evidence type="ECO:0000256" key="1">
    <source>
        <dbReference type="ARBA" id="ARBA00004651"/>
    </source>
</evidence>
<evidence type="ECO:0000256" key="6">
    <source>
        <dbReference type="ARBA" id="ARBA00022989"/>
    </source>
</evidence>
<evidence type="ECO:0000313" key="11">
    <source>
        <dbReference type="EMBL" id="MBW6532788.1"/>
    </source>
</evidence>
<feature type="region of interest" description="Disordered" evidence="8">
    <location>
        <begin position="1"/>
        <end position="49"/>
    </location>
</feature>
<dbReference type="SUPFAM" id="SSF52540">
    <property type="entry name" value="P-loop containing nucleoside triphosphate hydrolases"/>
    <property type="match status" value="1"/>
</dbReference>
<evidence type="ECO:0000313" key="12">
    <source>
        <dbReference type="Proteomes" id="UP000759103"/>
    </source>
</evidence>
<dbReference type="Gene3D" id="3.40.50.300">
    <property type="entry name" value="P-loop containing nucleotide triphosphate hydrolases"/>
    <property type="match status" value="1"/>
</dbReference>
<keyword evidence="6 9" id="KW-1133">Transmembrane helix</keyword>
<feature type="domain" description="Polysaccharide chain length determinant N-terminal" evidence="10">
    <location>
        <begin position="56"/>
        <end position="146"/>
    </location>
</feature>
<dbReference type="InterPro" id="IPR003856">
    <property type="entry name" value="LPS_length_determ_N"/>
</dbReference>
<dbReference type="RefSeq" id="WP_219750381.1">
    <property type="nucleotide sequence ID" value="NZ_JAHXZN010000010.1"/>
</dbReference>
<sequence>MRELSTPGAPPAAMRHGEIDSGERNGGARNGGEPHWGERDWADPRSAHPGTRSGYLNLASVVRILYRRAALIALVVLLGVAAALFVVLRTTPVYSATATIIVKPDDASSNVAALPTAIVSPSQETAIETKVELLQSRNLAREVAATLRLADDPEFAPPRDARPGLLDRLLGWINPPTVTAAVTPKTIERARNEAVVDRLIERLDVSRVARSSMINITASSADPRKAALIANRVADTYIKSQMAESTDSRVATIDDLSARLAQSRDAAVAADRAVAAFRTSHGLLVSQPEIGAAASASQLAGLVGQTRADGIAEARRAQAGGSATSPLLAGLREQEATLARRQSELTGFYGPGYPEVAKVNAEIAALRTRIDQESARIRTDLAAQAGASQARAAAMAASASGIRGAALAQGAAAVQLRELERRAETANALYSSVAALLNGKLSLDPQTKADIAVVSRAPIPDSPSSPLPKQALGIALLASAALGAVLALVVEMMDIKLRTAEQVERLLGVRTLAMVPDTRLEDGSGAASHDLVNQRPRSRFAEAMRNLLIELEGRRTSQSHVVVITSPLEAEGKNTIAKSLAATATRVDQRVVVVDFDLRRPELALGSAAPGEVPQTGVVAYLAGDASFDQLSVSHEGQPFASLGAGQAPLDPGALLSSPRLPRLIAQLREHYSLVILNAPPILPVRDAKMLADVADSTLLVLRWGKTDPEAARVAVQVFGRSITGAVINMVDVAAHAGRRYGDMIHHVARSSSYYDRAMPRRGWRRVSGGARRIAASAATTLHLN</sequence>
<name>A0ABS7BT47_9SPHN</name>
<organism evidence="11 12">
    <name type="scientific">Sphingomonas citri</name>
    <dbReference type="NCBI Taxonomy" id="2862499"/>
    <lineage>
        <taxon>Bacteria</taxon>
        <taxon>Pseudomonadati</taxon>
        <taxon>Pseudomonadota</taxon>
        <taxon>Alphaproteobacteria</taxon>
        <taxon>Sphingomonadales</taxon>
        <taxon>Sphingomonadaceae</taxon>
        <taxon>Sphingomonas</taxon>
    </lineage>
</organism>
<dbReference type="CDD" id="cd05387">
    <property type="entry name" value="BY-kinase"/>
    <property type="match status" value="1"/>
</dbReference>
<evidence type="ECO:0000256" key="4">
    <source>
        <dbReference type="ARBA" id="ARBA00022741"/>
    </source>
</evidence>
<protein>
    <recommendedName>
        <fullName evidence="10">Polysaccharide chain length determinant N-terminal domain-containing protein</fullName>
    </recommendedName>
</protein>
<comment type="subcellular location">
    <subcellularLocation>
        <location evidence="1">Cell membrane</location>
        <topology evidence="1">Multi-pass membrane protein</topology>
    </subcellularLocation>
</comment>
<evidence type="ECO:0000256" key="5">
    <source>
        <dbReference type="ARBA" id="ARBA00022840"/>
    </source>
</evidence>
<evidence type="ECO:0000256" key="3">
    <source>
        <dbReference type="ARBA" id="ARBA00022692"/>
    </source>
</evidence>
<gene>
    <name evidence="11" type="ORF">KZ820_18750</name>
</gene>
<evidence type="ECO:0000256" key="8">
    <source>
        <dbReference type="SAM" id="MobiDB-lite"/>
    </source>
</evidence>
<feature type="compositionally biased region" description="Basic and acidic residues" evidence="8">
    <location>
        <begin position="35"/>
        <end position="46"/>
    </location>
</feature>
<evidence type="ECO:0000256" key="2">
    <source>
        <dbReference type="ARBA" id="ARBA00022475"/>
    </source>
</evidence>
<dbReference type="PANTHER" id="PTHR32309">
    <property type="entry name" value="TYROSINE-PROTEIN KINASE"/>
    <property type="match status" value="1"/>
</dbReference>
<keyword evidence="4" id="KW-0547">Nucleotide-binding</keyword>
<reference evidence="11 12" key="1">
    <citation type="submission" date="2021-07" db="EMBL/GenBank/DDBJ databases">
        <title>Sphingomonas sp.</title>
        <authorList>
            <person name="Feng G."/>
            <person name="Li J."/>
            <person name="Pan M."/>
        </authorList>
    </citation>
    <scope>NUCLEOTIDE SEQUENCE [LARGE SCALE GENOMIC DNA]</scope>
    <source>
        <strain evidence="11 12">RRHST34</strain>
    </source>
</reference>